<evidence type="ECO:0008006" key="10">
    <source>
        <dbReference type="Google" id="ProtNLM"/>
    </source>
</evidence>
<name>A0A2H5Y8X4_9CHLR</name>
<keyword evidence="5 7" id="KW-0472">Membrane</keyword>
<dbReference type="Pfam" id="PF03706">
    <property type="entry name" value="LPG_synthase_TM"/>
    <property type="match status" value="1"/>
</dbReference>
<evidence type="ECO:0000256" key="4">
    <source>
        <dbReference type="ARBA" id="ARBA00022989"/>
    </source>
</evidence>
<evidence type="ECO:0000256" key="1">
    <source>
        <dbReference type="ARBA" id="ARBA00004651"/>
    </source>
</evidence>
<reference evidence="9" key="1">
    <citation type="submission" date="2017-09" db="EMBL/GenBank/DDBJ databases">
        <title>Metaegenomics of thermophilic ammonia-oxidizing enrichment culture.</title>
        <authorList>
            <person name="Kato S."/>
            <person name="Suzuki K."/>
        </authorList>
    </citation>
    <scope>NUCLEOTIDE SEQUENCE [LARGE SCALE GENOMIC DNA]</scope>
</reference>
<dbReference type="PANTHER" id="PTHR39087:SF2">
    <property type="entry name" value="UPF0104 MEMBRANE PROTEIN MJ1595"/>
    <property type="match status" value="1"/>
</dbReference>
<dbReference type="NCBIfam" id="TIGR00374">
    <property type="entry name" value="flippase-like domain"/>
    <property type="match status" value="1"/>
</dbReference>
<dbReference type="Proteomes" id="UP000236642">
    <property type="component" value="Unassembled WGS sequence"/>
</dbReference>
<feature type="compositionally biased region" description="Basic and acidic residues" evidence="6">
    <location>
        <begin position="353"/>
        <end position="371"/>
    </location>
</feature>
<gene>
    <name evidence="8" type="ORF">HRbin22_02139</name>
</gene>
<evidence type="ECO:0000313" key="8">
    <source>
        <dbReference type="EMBL" id="GBD09877.1"/>
    </source>
</evidence>
<feature type="transmembrane region" description="Helical" evidence="7">
    <location>
        <begin position="302"/>
        <end position="330"/>
    </location>
</feature>
<evidence type="ECO:0000256" key="6">
    <source>
        <dbReference type="SAM" id="MobiDB-lite"/>
    </source>
</evidence>
<evidence type="ECO:0000313" key="9">
    <source>
        <dbReference type="Proteomes" id="UP000236642"/>
    </source>
</evidence>
<evidence type="ECO:0000256" key="5">
    <source>
        <dbReference type="ARBA" id="ARBA00023136"/>
    </source>
</evidence>
<dbReference type="GO" id="GO:0005886">
    <property type="term" value="C:plasma membrane"/>
    <property type="evidence" value="ECO:0007669"/>
    <property type="project" value="UniProtKB-SubCell"/>
</dbReference>
<dbReference type="EMBL" id="BEHY01000076">
    <property type="protein sequence ID" value="GBD09877.1"/>
    <property type="molecule type" value="Genomic_DNA"/>
</dbReference>
<feature type="transmembrane region" description="Helical" evidence="7">
    <location>
        <begin position="62"/>
        <end position="81"/>
    </location>
</feature>
<accession>A0A2H5Y8X4</accession>
<comment type="subcellular location">
    <subcellularLocation>
        <location evidence="1">Cell membrane</location>
        <topology evidence="1">Multi-pass membrane protein</topology>
    </subcellularLocation>
</comment>
<feature type="transmembrane region" description="Helical" evidence="7">
    <location>
        <begin position="30"/>
        <end position="50"/>
    </location>
</feature>
<evidence type="ECO:0000256" key="7">
    <source>
        <dbReference type="SAM" id="Phobius"/>
    </source>
</evidence>
<organism evidence="8 9">
    <name type="scientific">Candidatus Thermoflexus japonica</name>
    <dbReference type="NCBI Taxonomy" id="2035417"/>
    <lineage>
        <taxon>Bacteria</taxon>
        <taxon>Bacillati</taxon>
        <taxon>Chloroflexota</taxon>
        <taxon>Thermoflexia</taxon>
        <taxon>Thermoflexales</taxon>
        <taxon>Thermoflexaceae</taxon>
        <taxon>Thermoflexus</taxon>
    </lineage>
</organism>
<feature type="transmembrane region" description="Helical" evidence="7">
    <location>
        <begin position="93"/>
        <end position="112"/>
    </location>
</feature>
<sequence length="371" mass="39448">MTHRDRPDARREGESAVALGPAGVASGLRVGLSLLLGVAVLVALMVFGDLHAMARQLRGFPWGWLPAILGLTLLNYSLRFLKWHLYLRWVGAALPWPASAAVFIAGLAMVLTPGKLGETVKSFLVWRLRGTPISATLPVVLAERLTDGLAMVVLAGLGISVYPAGVPVLGGILFGLSLLVLVAWIWPQAEPFLHRLAEWPILSRILPALLRFYESAHRLVRPLPLLFAIGLGLISWGAEGLAFALILHGLGVPMDRSLVQRAVFTLAFATLAGAVSFLPGGLVAAEASLAGLLLVQGLPREIAATATVLIRLATLWFGVALGALAWAWLVPGLWRTGSARVRPAGLNLPDPAMRTDDETAYRGGRDDPAGG</sequence>
<feature type="region of interest" description="Disordered" evidence="6">
    <location>
        <begin position="346"/>
        <end position="371"/>
    </location>
</feature>
<feature type="transmembrane region" description="Helical" evidence="7">
    <location>
        <begin position="161"/>
        <end position="184"/>
    </location>
</feature>
<keyword evidence="2" id="KW-1003">Cell membrane</keyword>
<keyword evidence="3 7" id="KW-0812">Transmembrane</keyword>
<comment type="caution">
    <text evidence="8">The sequence shown here is derived from an EMBL/GenBank/DDBJ whole genome shotgun (WGS) entry which is preliminary data.</text>
</comment>
<keyword evidence="4 7" id="KW-1133">Transmembrane helix</keyword>
<dbReference type="PANTHER" id="PTHR39087">
    <property type="entry name" value="UPF0104 MEMBRANE PROTEIN MJ1595"/>
    <property type="match status" value="1"/>
</dbReference>
<feature type="transmembrane region" description="Helical" evidence="7">
    <location>
        <begin position="262"/>
        <end position="282"/>
    </location>
</feature>
<evidence type="ECO:0000256" key="2">
    <source>
        <dbReference type="ARBA" id="ARBA00022475"/>
    </source>
</evidence>
<evidence type="ECO:0000256" key="3">
    <source>
        <dbReference type="ARBA" id="ARBA00022692"/>
    </source>
</evidence>
<feature type="transmembrane region" description="Helical" evidence="7">
    <location>
        <begin position="225"/>
        <end position="250"/>
    </location>
</feature>
<proteinExistence type="predicted"/>
<protein>
    <recommendedName>
        <fullName evidence="10">Integral membrane protein</fullName>
    </recommendedName>
</protein>
<dbReference type="InterPro" id="IPR022791">
    <property type="entry name" value="L-PG_synthase/AglD"/>
</dbReference>
<dbReference type="AlphaFoldDB" id="A0A2H5Y8X4"/>